<evidence type="ECO:0000256" key="5">
    <source>
        <dbReference type="ARBA" id="ARBA00023049"/>
    </source>
</evidence>
<keyword evidence="4 6" id="KW-0862">Zinc</keyword>
<accession>A0A8J3FTS6</accession>
<comment type="similarity">
    <text evidence="6">Belongs to the peptidase M48 family.</text>
</comment>
<evidence type="ECO:0000256" key="3">
    <source>
        <dbReference type="ARBA" id="ARBA00022801"/>
    </source>
</evidence>
<evidence type="ECO:0000259" key="8">
    <source>
        <dbReference type="Pfam" id="PF01435"/>
    </source>
</evidence>
<reference evidence="9" key="2">
    <citation type="submission" date="2020-09" db="EMBL/GenBank/DDBJ databases">
        <authorList>
            <person name="Sun Q."/>
            <person name="Zhou Y."/>
        </authorList>
    </citation>
    <scope>NUCLEOTIDE SEQUENCE</scope>
    <source>
        <strain evidence="9">CGMCC 4.5737</strain>
    </source>
</reference>
<reference evidence="9" key="1">
    <citation type="journal article" date="2014" name="Int. J. Syst. Evol. Microbiol.">
        <title>Complete genome sequence of Corynebacterium casei LMG S-19264T (=DSM 44701T), isolated from a smear-ripened cheese.</title>
        <authorList>
            <consortium name="US DOE Joint Genome Institute (JGI-PGF)"/>
            <person name="Walter F."/>
            <person name="Albersmeier A."/>
            <person name="Kalinowski J."/>
            <person name="Ruckert C."/>
        </authorList>
    </citation>
    <scope>NUCLEOTIDE SEQUENCE</scope>
    <source>
        <strain evidence="9">CGMCC 4.5737</strain>
    </source>
</reference>
<dbReference type="GO" id="GO:0046872">
    <property type="term" value="F:metal ion binding"/>
    <property type="evidence" value="ECO:0007669"/>
    <property type="project" value="UniProtKB-KW"/>
</dbReference>
<dbReference type="GO" id="GO:0006508">
    <property type="term" value="P:proteolysis"/>
    <property type="evidence" value="ECO:0007669"/>
    <property type="project" value="UniProtKB-KW"/>
</dbReference>
<comment type="cofactor">
    <cofactor evidence="6">
        <name>Zn(2+)</name>
        <dbReference type="ChEBI" id="CHEBI:29105"/>
    </cofactor>
    <text evidence="6">Binds 1 zinc ion per subunit.</text>
</comment>
<dbReference type="InterPro" id="IPR001915">
    <property type="entry name" value="Peptidase_M48"/>
</dbReference>
<feature type="domain" description="Peptidase M48" evidence="8">
    <location>
        <begin position="118"/>
        <end position="218"/>
    </location>
</feature>
<dbReference type="PANTHER" id="PTHR34978:SF3">
    <property type="entry name" value="SLR0241 PROTEIN"/>
    <property type="match status" value="1"/>
</dbReference>
<keyword evidence="3 6" id="KW-0378">Hydrolase</keyword>
<feature type="transmembrane region" description="Helical" evidence="7">
    <location>
        <begin position="34"/>
        <end position="59"/>
    </location>
</feature>
<comment type="caution">
    <text evidence="9">The sequence shown here is derived from an EMBL/GenBank/DDBJ whole genome shotgun (WGS) entry which is preliminary data.</text>
</comment>
<evidence type="ECO:0000256" key="7">
    <source>
        <dbReference type="SAM" id="Phobius"/>
    </source>
</evidence>
<dbReference type="EMBL" id="BMMK01000007">
    <property type="protein sequence ID" value="GGM48907.1"/>
    <property type="molecule type" value="Genomic_DNA"/>
</dbReference>
<feature type="transmembrane region" description="Helical" evidence="7">
    <location>
        <begin position="285"/>
        <end position="313"/>
    </location>
</feature>
<dbReference type="GO" id="GO:0004222">
    <property type="term" value="F:metalloendopeptidase activity"/>
    <property type="evidence" value="ECO:0007669"/>
    <property type="project" value="InterPro"/>
</dbReference>
<keyword evidence="10" id="KW-1185">Reference proteome</keyword>
<dbReference type="Gene3D" id="3.30.2010.10">
    <property type="entry name" value="Metalloproteases ('zincins'), catalytic domain"/>
    <property type="match status" value="1"/>
</dbReference>
<keyword evidence="2" id="KW-0479">Metal-binding</keyword>
<evidence type="ECO:0000256" key="4">
    <source>
        <dbReference type="ARBA" id="ARBA00022833"/>
    </source>
</evidence>
<sequence>MIIALVLLGCGLALASCGQHLIQPVTAPARPPLWGMVTWLVAEVSAVSCWMLGGLLLAWPELLIPDELREFFAACIPFLRQTVSSPYWTMHVIGVGVTCAAATRLLWCLTTTLVDTGRRRSRHAEAVRLVGRTNPSLACVVVDEGPAIAYTVPGRPPLVVLTRATLRLLPPEQLAAVLVHERTHLAEYHHIPTDLARGLARAFRLPLFAVGAATVPALLEMRADEAAARQHGRRTVAAALLSLAGERTTQPAAFPGGAPITTRLHRLLTAPKPWSTWLRTHGQPLLYSLTVGLGPYCTAAVFLILAAGIHLVVCPDPGTA</sequence>
<evidence type="ECO:0000313" key="10">
    <source>
        <dbReference type="Proteomes" id="UP000637578"/>
    </source>
</evidence>
<evidence type="ECO:0000313" key="9">
    <source>
        <dbReference type="EMBL" id="GGM48907.1"/>
    </source>
</evidence>
<keyword evidence="5 6" id="KW-0482">Metalloprotease</keyword>
<keyword evidence="7" id="KW-0812">Transmembrane</keyword>
<dbReference type="Pfam" id="PF01435">
    <property type="entry name" value="Peptidase_M48"/>
    <property type="match status" value="1"/>
</dbReference>
<evidence type="ECO:0000256" key="2">
    <source>
        <dbReference type="ARBA" id="ARBA00022723"/>
    </source>
</evidence>
<keyword evidence="7" id="KW-1133">Transmembrane helix</keyword>
<name>A0A8J3FTS6_9PSEU</name>
<dbReference type="InterPro" id="IPR052173">
    <property type="entry name" value="Beta-lactam_resp_regulator"/>
</dbReference>
<gene>
    <name evidence="9" type="ORF">GCM10012275_19770</name>
</gene>
<evidence type="ECO:0000256" key="1">
    <source>
        <dbReference type="ARBA" id="ARBA00022670"/>
    </source>
</evidence>
<protein>
    <submittedName>
        <fullName evidence="9">Membrane protein</fullName>
    </submittedName>
</protein>
<dbReference type="AlphaFoldDB" id="A0A8J3FTS6"/>
<keyword evidence="7" id="KW-0472">Membrane</keyword>
<keyword evidence="1 6" id="KW-0645">Protease</keyword>
<dbReference type="Proteomes" id="UP000637578">
    <property type="component" value="Unassembled WGS sequence"/>
</dbReference>
<evidence type="ECO:0000256" key="6">
    <source>
        <dbReference type="RuleBase" id="RU003983"/>
    </source>
</evidence>
<dbReference type="RefSeq" id="WP_189056206.1">
    <property type="nucleotide sequence ID" value="NZ_BMMK01000007.1"/>
</dbReference>
<organism evidence="9 10">
    <name type="scientific">Longimycelium tulufanense</name>
    <dbReference type="NCBI Taxonomy" id="907463"/>
    <lineage>
        <taxon>Bacteria</taxon>
        <taxon>Bacillati</taxon>
        <taxon>Actinomycetota</taxon>
        <taxon>Actinomycetes</taxon>
        <taxon>Pseudonocardiales</taxon>
        <taxon>Pseudonocardiaceae</taxon>
        <taxon>Longimycelium</taxon>
    </lineage>
</organism>
<dbReference type="PANTHER" id="PTHR34978">
    <property type="entry name" value="POSSIBLE SENSOR-TRANSDUCER PROTEIN BLAR"/>
    <property type="match status" value="1"/>
</dbReference>
<dbReference type="CDD" id="cd07326">
    <property type="entry name" value="M56_BlaR1_MecR1_like"/>
    <property type="match status" value="1"/>
</dbReference>
<proteinExistence type="inferred from homology"/>